<dbReference type="OrthoDB" id="5120425at2"/>
<gene>
    <name evidence="2" type="ORF">D9V29_11805</name>
</gene>
<comment type="caution">
    <text evidence="2">The sequence shown here is derived from an EMBL/GenBank/DDBJ whole genome shotgun (WGS) entry which is preliminary data.</text>
</comment>
<dbReference type="InterPro" id="IPR034768">
    <property type="entry name" value="4FE4S_WBL"/>
</dbReference>
<organism evidence="2 3">
    <name type="scientific">Mycetocola manganoxydans</name>
    <dbReference type="NCBI Taxonomy" id="699879"/>
    <lineage>
        <taxon>Bacteria</taxon>
        <taxon>Bacillati</taxon>
        <taxon>Actinomycetota</taxon>
        <taxon>Actinomycetes</taxon>
        <taxon>Micrococcales</taxon>
        <taxon>Microbacteriaceae</taxon>
        <taxon>Mycetocola</taxon>
    </lineage>
</organism>
<dbReference type="EMBL" id="RCUV01000013">
    <property type="protein sequence ID" value="RLP69399.1"/>
    <property type="molecule type" value="Genomic_DNA"/>
</dbReference>
<reference evidence="2 3" key="1">
    <citation type="submission" date="2018-10" db="EMBL/GenBank/DDBJ databases">
        <authorList>
            <person name="Li J."/>
        </authorList>
    </citation>
    <scope>NUCLEOTIDE SEQUENCE [LARGE SCALE GENOMIC DNA]</scope>
    <source>
        <strain evidence="2 3">CCTCC AB209002</strain>
    </source>
</reference>
<feature type="domain" description="4Fe-4S Wbl-type" evidence="1">
    <location>
        <begin position="33"/>
        <end position="90"/>
    </location>
</feature>
<dbReference type="Pfam" id="PF02467">
    <property type="entry name" value="Whib"/>
    <property type="match status" value="1"/>
</dbReference>
<sequence length="159" mass="18045">MDHQRWRRSDVAGTRAGAAANDLVTALLDGEPSCRGDDRFTADSLANEDAVSCRKICKACPVFEVCRAYAAATRPAAGMWAGRRYGGRQKEGEAMPRKNKCRWRAEPQHNQAARLEQELHREWQPVARRMEMQRDEDLVQTWGALFRSPFESARGLRRG</sequence>
<name>A0A3L6ZND0_9MICO</name>
<protein>
    <recommendedName>
        <fullName evidence="1">4Fe-4S Wbl-type domain-containing protein</fullName>
    </recommendedName>
</protein>
<evidence type="ECO:0000313" key="2">
    <source>
        <dbReference type="EMBL" id="RLP69399.1"/>
    </source>
</evidence>
<proteinExistence type="predicted"/>
<dbReference type="AlphaFoldDB" id="A0A3L6ZND0"/>
<evidence type="ECO:0000313" key="3">
    <source>
        <dbReference type="Proteomes" id="UP000270299"/>
    </source>
</evidence>
<dbReference type="Proteomes" id="UP000270299">
    <property type="component" value="Unassembled WGS sequence"/>
</dbReference>
<evidence type="ECO:0000259" key="1">
    <source>
        <dbReference type="PROSITE" id="PS51674"/>
    </source>
</evidence>
<keyword evidence="3" id="KW-1185">Reference proteome</keyword>
<accession>A0A3L6ZND0</accession>
<dbReference type="PROSITE" id="PS51674">
    <property type="entry name" value="4FE4S_WBL"/>
    <property type="match status" value="1"/>
</dbReference>